<organism evidence="2 3">
    <name type="scientific">Couchioplanes caeruleus subsp. caeruleus</name>
    <dbReference type="NCBI Taxonomy" id="56427"/>
    <lineage>
        <taxon>Bacteria</taxon>
        <taxon>Bacillati</taxon>
        <taxon>Actinomycetota</taxon>
        <taxon>Actinomycetes</taxon>
        <taxon>Micromonosporales</taxon>
        <taxon>Micromonosporaceae</taxon>
        <taxon>Couchioplanes</taxon>
    </lineage>
</organism>
<accession>A0A1K0GTG3</accession>
<dbReference type="SUPFAM" id="SSF109709">
    <property type="entry name" value="KorB DNA-binding domain-like"/>
    <property type="match status" value="1"/>
</dbReference>
<reference evidence="2 3" key="1">
    <citation type="submission" date="2016-09" db="EMBL/GenBank/DDBJ databases">
        <title>Couchioplanes caeruleus draft genome sequence.</title>
        <authorList>
            <person name="Sheehan J."/>
            <person name="Caffrey P."/>
        </authorList>
    </citation>
    <scope>NUCLEOTIDE SEQUENCE [LARGE SCALE GENOMIC DNA]</scope>
    <source>
        <strain evidence="2 3">DSM 43634</strain>
    </source>
</reference>
<evidence type="ECO:0000313" key="3">
    <source>
        <dbReference type="Proteomes" id="UP000182486"/>
    </source>
</evidence>
<evidence type="ECO:0008006" key="4">
    <source>
        <dbReference type="Google" id="ProtNLM"/>
    </source>
</evidence>
<comment type="caution">
    <text evidence="2">The sequence shown here is derived from an EMBL/GenBank/DDBJ whole genome shotgun (WGS) entry which is preliminary data.</text>
</comment>
<dbReference type="EMBL" id="MEIA01000096">
    <property type="protein sequence ID" value="OJF14548.1"/>
    <property type="molecule type" value="Genomic_DNA"/>
</dbReference>
<dbReference type="Gene3D" id="1.10.10.2830">
    <property type="match status" value="1"/>
</dbReference>
<evidence type="ECO:0000256" key="1">
    <source>
        <dbReference type="SAM" id="MobiDB-lite"/>
    </source>
</evidence>
<dbReference type="InterPro" id="IPR050336">
    <property type="entry name" value="Chromosome_partition/occlusion"/>
</dbReference>
<dbReference type="PANTHER" id="PTHR33375:SF1">
    <property type="entry name" value="CHROMOSOME-PARTITIONING PROTEIN PARB-RELATED"/>
    <property type="match status" value="1"/>
</dbReference>
<evidence type="ECO:0000313" key="2">
    <source>
        <dbReference type="EMBL" id="OJF14548.1"/>
    </source>
</evidence>
<protein>
    <recommendedName>
        <fullName evidence="4">ParB family chromosome partitioning protein</fullName>
    </recommendedName>
</protein>
<dbReference type="GO" id="GO:0005694">
    <property type="term" value="C:chromosome"/>
    <property type="evidence" value="ECO:0007669"/>
    <property type="project" value="TreeGrafter"/>
</dbReference>
<dbReference type="SUPFAM" id="SSF110849">
    <property type="entry name" value="ParB/Sulfiredoxin"/>
    <property type="match status" value="1"/>
</dbReference>
<keyword evidence="3" id="KW-1185">Reference proteome</keyword>
<dbReference type="InterPro" id="IPR036086">
    <property type="entry name" value="ParB/Sulfiredoxin_sf"/>
</dbReference>
<dbReference type="GO" id="GO:0007059">
    <property type="term" value="P:chromosome segregation"/>
    <property type="evidence" value="ECO:0007669"/>
    <property type="project" value="TreeGrafter"/>
</dbReference>
<sequence>MPEQRDEVAPVQPAKGLRDRKAAAAARRQPRSVPPPAHIRPEPVTVTPLAAAVKTGARPTVPTQTTVAADSVAPVPPAGSFSAPIAKVAPNPRNTRDIDTRPDKLAGLRASLRELGQMQPSACVTRSSYLALFPEDEETVPHTFEWVQVGGGRRRAALLLEGMETIEIRVRDSLAATRVSFIRAMADENLADESLDVVEEALVVQQLLAELQSGNAVAELLERTPGWVSQRKNVLLLQPEVQEQMRTSGEARLSLEEVRKGKWHLDSREEQLANLQAWRRRRGLINMDAEATPPPAPRPRVSRVQAAIQRLGKTPTAIAQTLRSELSAEQRRELANELLRD</sequence>
<feature type="region of interest" description="Disordered" evidence="1">
    <location>
        <begin position="1"/>
        <end position="43"/>
    </location>
</feature>
<dbReference type="Proteomes" id="UP000182486">
    <property type="component" value="Unassembled WGS sequence"/>
</dbReference>
<dbReference type="AlphaFoldDB" id="A0A1K0GTG3"/>
<proteinExistence type="predicted"/>
<dbReference type="PANTHER" id="PTHR33375">
    <property type="entry name" value="CHROMOSOME-PARTITIONING PROTEIN PARB-RELATED"/>
    <property type="match status" value="1"/>
</dbReference>
<gene>
    <name evidence="2" type="ORF">BG844_09460</name>
</gene>
<dbReference type="GO" id="GO:0045881">
    <property type="term" value="P:positive regulation of sporulation resulting in formation of a cellular spore"/>
    <property type="evidence" value="ECO:0007669"/>
    <property type="project" value="TreeGrafter"/>
</dbReference>
<name>A0A1K0GTG3_9ACTN</name>